<keyword evidence="5" id="KW-0234">DNA repair</keyword>
<comment type="similarity">
    <text evidence="1">Belongs to the type-1 OGG1 family.</text>
</comment>
<dbReference type="InterPro" id="IPR012904">
    <property type="entry name" value="OGG_N"/>
</dbReference>
<dbReference type="Pfam" id="PF07934">
    <property type="entry name" value="OGG_N"/>
    <property type="match status" value="1"/>
</dbReference>
<dbReference type="EC" id="4.2.99.18" evidence="2"/>
<dbReference type="SUPFAM" id="SSF48150">
    <property type="entry name" value="DNA-glycosylase"/>
    <property type="match status" value="1"/>
</dbReference>
<accession>A0A923S9V6</accession>
<evidence type="ECO:0000256" key="5">
    <source>
        <dbReference type="ARBA" id="ARBA00023204"/>
    </source>
</evidence>
<comment type="catalytic activity">
    <reaction evidence="8">
        <text>2'-deoxyribonucleotide-(2'-deoxyribose 5'-phosphate)-2'-deoxyribonucleotide-DNA = a 3'-end 2'-deoxyribonucleotide-(2,3-dehydro-2,3-deoxyribose 5'-phosphate)-DNA + a 5'-end 5'-phospho-2'-deoxyribonucleoside-DNA + H(+)</text>
        <dbReference type="Rhea" id="RHEA:66592"/>
        <dbReference type="Rhea" id="RHEA-COMP:13180"/>
        <dbReference type="Rhea" id="RHEA-COMP:16897"/>
        <dbReference type="Rhea" id="RHEA-COMP:17067"/>
        <dbReference type="ChEBI" id="CHEBI:15378"/>
        <dbReference type="ChEBI" id="CHEBI:136412"/>
        <dbReference type="ChEBI" id="CHEBI:157695"/>
        <dbReference type="ChEBI" id="CHEBI:167181"/>
        <dbReference type="EC" id="4.2.99.18"/>
    </reaction>
</comment>
<dbReference type="AlphaFoldDB" id="A0A923S9V6"/>
<dbReference type="Gene3D" id="3.30.310.260">
    <property type="match status" value="1"/>
</dbReference>
<dbReference type="GO" id="GO:0006284">
    <property type="term" value="P:base-excision repair"/>
    <property type="evidence" value="ECO:0007669"/>
    <property type="project" value="InterPro"/>
</dbReference>
<dbReference type="GO" id="GO:0008534">
    <property type="term" value="F:oxidized purine nucleobase lesion DNA N-glycosylase activity"/>
    <property type="evidence" value="ECO:0007669"/>
    <property type="project" value="InterPro"/>
</dbReference>
<evidence type="ECO:0000256" key="1">
    <source>
        <dbReference type="ARBA" id="ARBA00010679"/>
    </source>
</evidence>
<dbReference type="GO" id="GO:0003684">
    <property type="term" value="F:damaged DNA binding"/>
    <property type="evidence" value="ECO:0007669"/>
    <property type="project" value="InterPro"/>
</dbReference>
<dbReference type="RefSeq" id="WP_187013772.1">
    <property type="nucleotide sequence ID" value="NZ_JACOQI010000002.1"/>
</dbReference>
<dbReference type="PANTHER" id="PTHR10242">
    <property type="entry name" value="8-OXOGUANINE DNA GLYCOSYLASE"/>
    <property type="match status" value="1"/>
</dbReference>
<dbReference type="SUPFAM" id="SSF55945">
    <property type="entry name" value="TATA-box binding protein-like"/>
    <property type="match status" value="1"/>
</dbReference>
<evidence type="ECO:0000256" key="7">
    <source>
        <dbReference type="ARBA" id="ARBA00023295"/>
    </source>
</evidence>
<evidence type="ECO:0000256" key="8">
    <source>
        <dbReference type="ARBA" id="ARBA00044632"/>
    </source>
</evidence>
<evidence type="ECO:0000313" key="10">
    <source>
        <dbReference type="EMBL" id="MBC5769417.1"/>
    </source>
</evidence>
<dbReference type="GO" id="GO:0006289">
    <property type="term" value="P:nucleotide-excision repair"/>
    <property type="evidence" value="ECO:0007669"/>
    <property type="project" value="InterPro"/>
</dbReference>
<reference evidence="10" key="1">
    <citation type="submission" date="2020-08" db="EMBL/GenBank/DDBJ databases">
        <title>Genome public.</title>
        <authorList>
            <person name="Liu C."/>
            <person name="Sun Q."/>
        </authorList>
    </citation>
    <scope>NUCLEOTIDE SEQUENCE</scope>
    <source>
        <strain evidence="10">BX15</strain>
    </source>
</reference>
<dbReference type="Gene3D" id="1.10.340.30">
    <property type="entry name" value="Hypothetical protein, domain 2"/>
    <property type="match status" value="1"/>
</dbReference>
<keyword evidence="6" id="KW-0456">Lyase</keyword>
<feature type="domain" description="HhH-GPD" evidence="9">
    <location>
        <begin position="127"/>
        <end position="277"/>
    </location>
</feature>
<dbReference type="InterPro" id="IPR003265">
    <property type="entry name" value="HhH-GPD_domain"/>
</dbReference>
<keyword evidence="3" id="KW-0227">DNA damage</keyword>
<dbReference type="PANTHER" id="PTHR10242:SF2">
    <property type="entry name" value="N-GLYCOSYLASE_DNA LYASE"/>
    <property type="match status" value="1"/>
</dbReference>
<comment type="caution">
    <text evidence="10">The sequence shown here is derived from an EMBL/GenBank/DDBJ whole genome shotgun (WGS) entry which is preliminary data.</text>
</comment>
<keyword evidence="11" id="KW-1185">Reference proteome</keyword>
<sequence length="283" mass="32413">MMSGEKVICRRVSDGVLINIPHTFDLKQIADSGQCFRLTALQDGGYVAVTDMKLVKITPGTNGGYVFHCPYDEFRDVWMPYFDLSADYEAYQQKMAGDLFLREAIAAGGGIRVLRQNLWEMVVTFIISQRNNIPRIRKAVDILCQTFGTPLGEIDGQQFYSFPTPAQLRGQDLSPASLGYRESYVKEMAEYDEDFWVQLQKQDDDTARKTLIALRGIGEKVANCVMLFGLHRMDSYPRDVWINRMIDDIYHGNFDPSQYAGFAGYVQQLQFFYYRKTAKEESV</sequence>
<evidence type="ECO:0000256" key="6">
    <source>
        <dbReference type="ARBA" id="ARBA00023239"/>
    </source>
</evidence>
<dbReference type="InterPro" id="IPR011257">
    <property type="entry name" value="DNA_glycosylase"/>
</dbReference>
<gene>
    <name evidence="10" type="ORF">H8Z83_03645</name>
</gene>
<dbReference type="GO" id="GO:0140078">
    <property type="term" value="F:class I DNA-(apurinic or apyrimidinic site) endonuclease activity"/>
    <property type="evidence" value="ECO:0007669"/>
    <property type="project" value="UniProtKB-EC"/>
</dbReference>
<dbReference type="SMART" id="SM00478">
    <property type="entry name" value="ENDO3c"/>
    <property type="match status" value="1"/>
</dbReference>
<evidence type="ECO:0000256" key="2">
    <source>
        <dbReference type="ARBA" id="ARBA00012720"/>
    </source>
</evidence>
<dbReference type="EMBL" id="JACOQI010000002">
    <property type="protein sequence ID" value="MBC5769417.1"/>
    <property type="molecule type" value="Genomic_DNA"/>
</dbReference>
<keyword evidence="4" id="KW-0378">Hydrolase</keyword>
<dbReference type="CDD" id="cd00056">
    <property type="entry name" value="ENDO3c"/>
    <property type="match status" value="1"/>
</dbReference>
<protein>
    <recommendedName>
        <fullName evidence="2">DNA-(apurinic or apyrimidinic site) lyase</fullName>
        <ecNumber evidence="2">4.2.99.18</ecNumber>
    </recommendedName>
</protein>
<evidence type="ECO:0000256" key="3">
    <source>
        <dbReference type="ARBA" id="ARBA00022763"/>
    </source>
</evidence>
<organism evidence="10 11">
    <name type="scientific">Dysosmobacter segnis</name>
    <dbReference type="NCBI Taxonomy" id="2763042"/>
    <lineage>
        <taxon>Bacteria</taxon>
        <taxon>Bacillati</taxon>
        <taxon>Bacillota</taxon>
        <taxon>Clostridia</taxon>
        <taxon>Eubacteriales</taxon>
        <taxon>Oscillospiraceae</taxon>
        <taxon>Dysosmobacter</taxon>
    </lineage>
</organism>
<evidence type="ECO:0000256" key="4">
    <source>
        <dbReference type="ARBA" id="ARBA00022801"/>
    </source>
</evidence>
<proteinExistence type="inferred from homology"/>
<name>A0A923S9V6_9FIRM</name>
<evidence type="ECO:0000313" key="11">
    <source>
        <dbReference type="Proteomes" id="UP000620327"/>
    </source>
</evidence>
<dbReference type="Proteomes" id="UP000620327">
    <property type="component" value="Unassembled WGS sequence"/>
</dbReference>
<keyword evidence="7" id="KW-0326">Glycosidase</keyword>
<dbReference type="InterPro" id="IPR052054">
    <property type="entry name" value="Oxidative_DNA_repair_enzyme"/>
</dbReference>
<evidence type="ECO:0000259" key="9">
    <source>
        <dbReference type="SMART" id="SM00478"/>
    </source>
</evidence>